<dbReference type="EC" id="4.1.1.33" evidence="3 14"/>
<comment type="catalytic activity">
    <reaction evidence="13">
        <text>(R)-5-diphosphomevalonate + ATP = isopentenyl diphosphate + ADP + phosphate + CO2</text>
        <dbReference type="Rhea" id="RHEA:23732"/>
        <dbReference type="ChEBI" id="CHEBI:16526"/>
        <dbReference type="ChEBI" id="CHEBI:30616"/>
        <dbReference type="ChEBI" id="CHEBI:43474"/>
        <dbReference type="ChEBI" id="CHEBI:57557"/>
        <dbReference type="ChEBI" id="CHEBI:128769"/>
        <dbReference type="ChEBI" id="CHEBI:456216"/>
        <dbReference type="EC" id="4.1.1.33"/>
    </reaction>
    <physiologicalReaction direction="left-to-right" evidence="13">
        <dbReference type="Rhea" id="RHEA:23733"/>
    </physiologicalReaction>
</comment>
<dbReference type="InterPro" id="IPR053859">
    <property type="entry name" value="MVD-like_N"/>
</dbReference>
<feature type="domain" description="Mvd1 C-terminal" evidence="16">
    <location>
        <begin position="197"/>
        <end position="377"/>
    </location>
</feature>
<dbReference type="InterPro" id="IPR029765">
    <property type="entry name" value="Mev_diP_decarb"/>
</dbReference>
<evidence type="ECO:0000313" key="18">
    <source>
        <dbReference type="EMBL" id="KEQ61744.1"/>
    </source>
</evidence>
<dbReference type="PANTHER" id="PTHR10977:SF3">
    <property type="entry name" value="DIPHOSPHOMEVALONATE DECARBOXYLASE"/>
    <property type="match status" value="1"/>
</dbReference>
<organism evidence="18 19">
    <name type="scientific">Aureobasidium melanogenum (strain CBS 110374)</name>
    <name type="common">Aureobasidium pullulans var. melanogenum</name>
    <dbReference type="NCBI Taxonomy" id="1043003"/>
    <lineage>
        <taxon>Eukaryota</taxon>
        <taxon>Fungi</taxon>
        <taxon>Dikarya</taxon>
        <taxon>Ascomycota</taxon>
        <taxon>Pezizomycotina</taxon>
        <taxon>Dothideomycetes</taxon>
        <taxon>Dothideomycetidae</taxon>
        <taxon>Dothideales</taxon>
        <taxon>Saccotheciaceae</taxon>
        <taxon>Aureobasidium</taxon>
    </lineage>
</organism>
<evidence type="ECO:0000313" key="19">
    <source>
        <dbReference type="Proteomes" id="UP000030672"/>
    </source>
</evidence>
<keyword evidence="7 15" id="KW-0752">Steroid biosynthesis</keyword>
<dbReference type="InterPro" id="IPR041431">
    <property type="entry name" value="Mvd1_C"/>
</dbReference>
<evidence type="ECO:0000259" key="16">
    <source>
        <dbReference type="Pfam" id="PF18376"/>
    </source>
</evidence>
<evidence type="ECO:0000256" key="10">
    <source>
        <dbReference type="ARBA" id="ARBA00023166"/>
    </source>
</evidence>
<dbReference type="InterPro" id="IPR036554">
    <property type="entry name" value="GHMP_kinase_C_sf"/>
</dbReference>
<dbReference type="InterPro" id="IPR020568">
    <property type="entry name" value="Ribosomal_Su5_D2-typ_SF"/>
</dbReference>
<keyword evidence="10 15" id="KW-1207">Sterol metabolism</keyword>
<keyword evidence="9 14" id="KW-0443">Lipid metabolism</keyword>
<dbReference type="InterPro" id="IPR014721">
    <property type="entry name" value="Ribsml_uS5_D2-typ_fold_subgr"/>
</dbReference>
<dbReference type="GO" id="GO:0005829">
    <property type="term" value="C:cytosol"/>
    <property type="evidence" value="ECO:0007669"/>
    <property type="project" value="InterPro"/>
</dbReference>
<dbReference type="PIRSF" id="PIRSF015950">
    <property type="entry name" value="Mev_P_decrbx"/>
    <property type="match status" value="1"/>
</dbReference>
<keyword evidence="8 15" id="KW-0756">Sterol biosynthesis</keyword>
<dbReference type="Gene3D" id="3.30.70.890">
    <property type="entry name" value="GHMP kinase, C-terminal domain"/>
    <property type="match status" value="1"/>
</dbReference>
<evidence type="ECO:0000256" key="7">
    <source>
        <dbReference type="ARBA" id="ARBA00022955"/>
    </source>
</evidence>
<dbReference type="AlphaFoldDB" id="A0A074VRB3"/>
<dbReference type="GO" id="GO:0006696">
    <property type="term" value="P:ergosterol biosynthetic process"/>
    <property type="evidence" value="ECO:0007669"/>
    <property type="project" value="EnsemblFungi"/>
</dbReference>
<comment type="similarity">
    <text evidence="2 14 15">Belongs to the diphosphomevalonate decarboxylase family.</text>
</comment>
<keyword evidence="5 14" id="KW-0547">Nucleotide-binding</keyword>
<dbReference type="HOGENOM" id="CLU_040369_4_2_1"/>
<proteinExistence type="inferred from homology"/>
<keyword evidence="11 15" id="KW-0753">Steroid metabolism</keyword>
<dbReference type="GeneID" id="63919992"/>
<dbReference type="PANTHER" id="PTHR10977">
    <property type="entry name" value="DIPHOSPHOMEVALONATE DECARBOXYLASE"/>
    <property type="match status" value="1"/>
</dbReference>
<accession>A0A074VRB3</accession>
<feature type="domain" description="Diphosphomevalonate decarboxylase-like N-terminal" evidence="17">
    <location>
        <begin position="13"/>
        <end position="183"/>
    </location>
</feature>
<dbReference type="GO" id="GO:0004163">
    <property type="term" value="F:diphosphomevalonate decarboxylase activity"/>
    <property type="evidence" value="ECO:0007669"/>
    <property type="project" value="UniProtKB-UniRule"/>
</dbReference>
<evidence type="ECO:0000256" key="13">
    <source>
        <dbReference type="ARBA" id="ARBA00048416"/>
    </source>
</evidence>
<dbReference type="FunFam" id="3.30.230.10:FF:000018">
    <property type="entry name" value="Diphosphomevalonate decarboxylase"/>
    <property type="match status" value="1"/>
</dbReference>
<dbReference type="InterPro" id="IPR005935">
    <property type="entry name" value="Mev_decarb"/>
</dbReference>
<reference evidence="18 19" key="1">
    <citation type="journal article" date="2014" name="BMC Genomics">
        <title>Genome sequencing of four Aureobasidium pullulans varieties: biotechnological potential, stress tolerance, and description of new species.</title>
        <authorList>
            <person name="Gostin Ar C."/>
            <person name="Ohm R.A."/>
            <person name="Kogej T."/>
            <person name="Sonjak S."/>
            <person name="Turk M."/>
            <person name="Zajc J."/>
            <person name="Zalar P."/>
            <person name="Grube M."/>
            <person name="Sun H."/>
            <person name="Han J."/>
            <person name="Sharma A."/>
            <person name="Chiniquy J."/>
            <person name="Ngan C.Y."/>
            <person name="Lipzen A."/>
            <person name="Barry K."/>
            <person name="Grigoriev I.V."/>
            <person name="Gunde-Cimerman N."/>
        </authorList>
    </citation>
    <scope>NUCLEOTIDE SEQUENCE [LARGE SCALE GENOMIC DNA]</scope>
    <source>
        <strain evidence="18 19">CBS 110374</strain>
    </source>
</reference>
<comment type="pathway">
    <text evidence="1 15">Isoprenoid biosynthesis; isopentenyl diphosphate biosynthesis via mevalonate pathway; isopentenyl diphosphate from (R)-mevalonate: step 3/3.</text>
</comment>
<dbReference type="NCBIfam" id="TIGR01240">
    <property type="entry name" value="mevDPdecarb"/>
    <property type="match status" value="1"/>
</dbReference>
<dbReference type="STRING" id="1043003.A0A074VRB3"/>
<evidence type="ECO:0000256" key="6">
    <source>
        <dbReference type="ARBA" id="ARBA00022840"/>
    </source>
</evidence>
<evidence type="ECO:0000256" key="8">
    <source>
        <dbReference type="ARBA" id="ARBA00023011"/>
    </source>
</evidence>
<evidence type="ECO:0000256" key="1">
    <source>
        <dbReference type="ARBA" id="ARBA00005055"/>
    </source>
</evidence>
<dbReference type="FunFam" id="3.30.70.890:FF:000005">
    <property type="entry name" value="Diphosphomevalonate decarboxylase"/>
    <property type="match status" value="1"/>
</dbReference>
<dbReference type="SUPFAM" id="SSF54211">
    <property type="entry name" value="Ribosomal protein S5 domain 2-like"/>
    <property type="match status" value="1"/>
</dbReference>
<keyword evidence="4 15" id="KW-0444">Lipid biosynthesis</keyword>
<name>A0A074VRB3_AURM1</name>
<sequence length="391" mass="42029">MADNKIYRASTFAPVNIAVIKYWGKRDAKLNLPTNSSLSVTLSQDDLRTHTTASCSSQYPKDSLTLNGSDQDISGARTQACLAELRTLRRQLEESDSSLPKLSSLPLKIVSRNNFPTAAGLASSAAGFAAFVRAIANLYELKSTPTELSRIARQGSGSACRSLFGGYVAWQMGDKKDGSDSVAVEVAPAEHWSDMRAVILVASAEKKDVSSTSGMQQTVATSTLFAERITNTVPRRMQEMEKAIADKDFAAFASLTMKDSNSFHATCLDTEPPIFYMNDTSRAAIRMVDMINSEAGKTIAAYTFDAGPNAVVYYQAHDEAKVAGVFKSVLGNKEGWEGARGKAVETANAPKDSQIAADRLKEGISRVILTSVGPGPIKTDESLIDENGNTI</sequence>
<evidence type="ECO:0000256" key="2">
    <source>
        <dbReference type="ARBA" id="ARBA00008831"/>
    </source>
</evidence>
<dbReference type="Pfam" id="PF18376">
    <property type="entry name" value="MDD_C"/>
    <property type="match status" value="1"/>
</dbReference>
<keyword evidence="19" id="KW-1185">Reference proteome</keyword>
<dbReference type="Pfam" id="PF22700">
    <property type="entry name" value="MVD-like_N"/>
    <property type="match status" value="1"/>
</dbReference>
<evidence type="ECO:0000256" key="14">
    <source>
        <dbReference type="PIRNR" id="PIRNR015950"/>
    </source>
</evidence>
<gene>
    <name evidence="18" type="ORF">M437DRAFT_76408</name>
</gene>
<evidence type="ECO:0000259" key="17">
    <source>
        <dbReference type="Pfam" id="PF22700"/>
    </source>
</evidence>
<protein>
    <recommendedName>
        <fullName evidence="3 14">Diphosphomevalonate decarboxylase</fullName>
        <ecNumber evidence="3 14">4.1.1.33</ecNumber>
    </recommendedName>
</protein>
<evidence type="ECO:0000256" key="15">
    <source>
        <dbReference type="RuleBase" id="RU363086"/>
    </source>
</evidence>
<evidence type="ECO:0000256" key="11">
    <source>
        <dbReference type="ARBA" id="ARBA00023221"/>
    </source>
</evidence>
<dbReference type="EMBL" id="KL584837">
    <property type="protein sequence ID" value="KEQ61744.1"/>
    <property type="molecule type" value="Genomic_DNA"/>
</dbReference>
<evidence type="ECO:0000256" key="3">
    <source>
        <dbReference type="ARBA" id="ARBA00012296"/>
    </source>
</evidence>
<evidence type="ECO:0000256" key="9">
    <source>
        <dbReference type="ARBA" id="ARBA00023098"/>
    </source>
</evidence>
<dbReference type="Proteomes" id="UP000030672">
    <property type="component" value="Unassembled WGS sequence"/>
</dbReference>
<dbReference type="SUPFAM" id="SSF55060">
    <property type="entry name" value="GHMP Kinase, C-terminal domain"/>
    <property type="match status" value="1"/>
</dbReference>
<dbReference type="UniPathway" id="UPA00057">
    <property type="reaction ID" value="UER00100"/>
</dbReference>
<dbReference type="GO" id="GO:0019287">
    <property type="term" value="P:isopentenyl diphosphate biosynthetic process, mevalonate pathway"/>
    <property type="evidence" value="ECO:0007669"/>
    <property type="project" value="UniProtKB-UniRule"/>
</dbReference>
<dbReference type="Gene3D" id="3.30.230.10">
    <property type="match status" value="1"/>
</dbReference>
<dbReference type="GO" id="GO:0005524">
    <property type="term" value="F:ATP binding"/>
    <property type="evidence" value="ECO:0007669"/>
    <property type="project" value="UniProtKB-UniRule"/>
</dbReference>
<evidence type="ECO:0000256" key="12">
    <source>
        <dbReference type="ARBA" id="ARBA00023239"/>
    </source>
</evidence>
<evidence type="ECO:0000256" key="5">
    <source>
        <dbReference type="ARBA" id="ARBA00022741"/>
    </source>
</evidence>
<dbReference type="RefSeq" id="XP_040878767.1">
    <property type="nucleotide sequence ID" value="XM_041026619.1"/>
</dbReference>
<evidence type="ECO:0000256" key="4">
    <source>
        <dbReference type="ARBA" id="ARBA00022516"/>
    </source>
</evidence>
<keyword evidence="6 14" id="KW-0067">ATP-binding</keyword>
<keyword evidence="12 14" id="KW-0456">Lyase</keyword>